<accession>A0A6H9Y8R9</accession>
<evidence type="ECO:0000256" key="3">
    <source>
        <dbReference type="ARBA" id="ARBA00023295"/>
    </source>
</evidence>
<dbReference type="InterPro" id="IPR013783">
    <property type="entry name" value="Ig-like_fold"/>
</dbReference>
<dbReference type="Pfam" id="PF22666">
    <property type="entry name" value="Glyco_hydro_2_N2"/>
    <property type="match status" value="1"/>
</dbReference>
<dbReference type="RefSeq" id="WP_151568704.1">
    <property type="nucleotide sequence ID" value="NZ_WBMT01000026.1"/>
</dbReference>
<dbReference type="SUPFAM" id="SSF49785">
    <property type="entry name" value="Galactose-binding domain-like"/>
    <property type="match status" value="1"/>
</dbReference>
<dbReference type="InterPro" id="IPR054593">
    <property type="entry name" value="Beta-mannosidase-like_N2"/>
</dbReference>
<evidence type="ECO:0000313" key="10">
    <source>
        <dbReference type="Proteomes" id="UP000468735"/>
    </source>
</evidence>
<keyword evidence="10" id="KW-1185">Reference proteome</keyword>
<dbReference type="Proteomes" id="UP000468735">
    <property type="component" value="Unassembled WGS sequence"/>
</dbReference>
<dbReference type="Pfam" id="PF00703">
    <property type="entry name" value="Glyco_hydro_2"/>
    <property type="match status" value="1"/>
</dbReference>
<dbReference type="OrthoDB" id="9803863at2"/>
<evidence type="ECO:0000259" key="7">
    <source>
        <dbReference type="Pfam" id="PF18368"/>
    </source>
</evidence>
<dbReference type="PANTHER" id="PTHR43536:SF1">
    <property type="entry name" value="MANNOSYLGLYCOPROTEIN ENDO-BETA-MANNOSIDASE"/>
    <property type="match status" value="1"/>
</dbReference>
<dbReference type="GO" id="GO:0004553">
    <property type="term" value="F:hydrolase activity, hydrolyzing O-glycosyl compounds"/>
    <property type="evidence" value="ECO:0007669"/>
    <property type="project" value="InterPro"/>
</dbReference>
<keyword evidence="4" id="KW-0812">Transmembrane</keyword>
<dbReference type="Pfam" id="PF17786">
    <property type="entry name" value="Mannosidase_ig"/>
    <property type="match status" value="1"/>
</dbReference>
<gene>
    <name evidence="9" type="ORF">F8566_42230</name>
</gene>
<evidence type="ECO:0000256" key="4">
    <source>
        <dbReference type="SAM" id="Phobius"/>
    </source>
</evidence>
<dbReference type="InterPro" id="IPR036156">
    <property type="entry name" value="Beta-gal/glucu_dom_sf"/>
</dbReference>
<keyword evidence="4" id="KW-1133">Transmembrane helix</keyword>
<sequence>MPVRGTLLVKGARATFVQYVSILVTTFALLLMVGACATGGDARAATVGSAKLTSGWALRSATGLADAGDVISRVGYGTAGWHPVTLPSTVLAGLVDNRVHQNIYFGQNLKKVPDLTTQKWWYRGEFKAAASGPGQAYWLRFKGISYRAQIWLNGTRLDANAVGTLVHHEYDVSKLIRPGEANALAILVTPPAHACKDLSICTVDWNHEAPDMNAGVWGDTILETTGPIALRDPYVRTVLPLPATDSADLTVYADAVNATKAPVTAKVSGTISKAGHPTITFSQNVTLGAGERREIAFKPLHVKKPALWWPHQYGKPELYHLKLRADIDKATSDIKEIDFGIRQFTDYRKSVNGTSWAAYKVNGQNVLFRGGGYVWDLLQRWDTRTNATHIQYVKDMGLNTIRLEGTLGNEELYDLADRNGIMLMPGFVCCSAWQKDNAWTAEQTKVAMASLDSQMRALRHHASPFMWNYGSDEPPTPAHLATYKNIAAKLHWQNPTVDNVATWSNPDAGMKMDGPYVWEPPVLWWDTTRVGSAFGTTGEEGTQAPPPLESVQKFLAPSDQWPLSDAWNFHAGRPSTPFDTTTHYDKAIDNRYGKATGAADYARKAELQNYENTRAFFEAWSAHKYTRSFGTIFWMLNNSWPSVQWNLYDYFFKPGGGYFGTKKATEPVHIAYDYNTGKVHVVNSTLTSRADLQATATFHTIPDLTQRHSTTRSVTAPANASSEIMKVPAVGGLSPTYFIRLQLKDSSGAVVSDNLYWNSTRPDELGPKSDWHHTEVKTYADFSGLNSLPANPALAASATRTSANGNETATIKLTNTSPKNLAFFVRPEITAGADGTEVLPITYSDNYVSLWPGESTTITATYATRDLGGKPAHLRIRGYNVPTKSIPIS</sequence>
<dbReference type="InterPro" id="IPR041351">
    <property type="entry name" value="Ig_GlcNase"/>
</dbReference>
<feature type="domain" description="Exo-beta-D-glucosaminidase Ig-fold" evidence="7">
    <location>
        <begin position="771"/>
        <end position="881"/>
    </location>
</feature>
<name>A0A6H9Y8R9_9ACTN</name>
<comment type="similarity">
    <text evidence="1">Belongs to the glycosyl hydrolase 2 family.</text>
</comment>
<keyword evidence="4" id="KW-0472">Membrane</keyword>
<dbReference type="EMBL" id="WBMT01000026">
    <property type="protein sequence ID" value="KAB2341336.1"/>
    <property type="molecule type" value="Genomic_DNA"/>
</dbReference>
<feature type="domain" description="Glycoside hydrolase family 2 immunoglobulin-like beta-sandwich" evidence="5">
    <location>
        <begin position="230"/>
        <end position="342"/>
    </location>
</feature>
<dbReference type="AlphaFoldDB" id="A0A6H9Y8R9"/>
<dbReference type="GO" id="GO:0005975">
    <property type="term" value="P:carbohydrate metabolic process"/>
    <property type="evidence" value="ECO:0007669"/>
    <property type="project" value="InterPro"/>
</dbReference>
<dbReference type="InterPro" id="IPR008979">
    <property type="entry name" value="Galactose-bd-like_sf"/>
</dbReference>
<feature type="domain" description="Mannosidase Ig/CBM-like" evidence="6">
    <location>
        <begin position="678"/>
        <end position="757"/>
    </location>
</feature>
<keyword evidence="3" id="KW-0326">Glycosidase</keyword>
<dbReference type="Gene3D" id="3.20.20.80">
    <property type="entry name" value="Glycosidases"/>
    <property type="match status" value="1"/>
</dbReference>
<evidence type="ECO:0000259" key="5">
    <source>
        <dbReference type="Pfam" id="PF00703"/>
    </source>
</evidence>
<feature type="transmembrane region" description="Helical" evidence="4">
    <location>
        <begin position="12"/>
        <end position="33"/>
    </location>
</feature>
<evidence type="ECO:0000256" key="2">
    <source>
        <dbReference type="ARBA" id="ARBA00022801"/>
    </source>
</evidence>
<evidence type="ECO:0000259" key="6">
    <source>
        <dbReference type="Pfam" id="PF17786"/>
    </source>
</evidence>
<dbReference type="InterPro" id="IPR006102">
    <property type="entry name" value="Ig-like_GH2"/>
</dbReference>
<protein>
    <submittedName>
        <fullName evidence="9">Uncharacterized protein</fullName>
    </submittedName>
</protein>
<dbReference type="Gene3D" id="2.60.120.260">
    <property type="entry name" value="Galactose-binding domain-like"/>
    <property type="match status" value="1"/>
</dbReference>
<keyword evidence="2" id="KW-0378">Hydrolase</keyword>
<organism evidence="9 10">
    <name type="scientific">Actinomadura rudentiformis</name>
    <dbReference type="NCBI Taxonomy" id="359158"/>
    <lineage>
        <taxon>Bacteria</taxon>
        <taxon>Bacillati</taxon>
        <taxon>Actinomycetota</taxon>
        <taxon>Actinomycetes</taxon>
        <taxon>Streptosporangiales</taxon>
        <taxon>Thermomonosporaceae</taxon>
        <taxon>Actinomadura</taxon>
    </lineage>
</organism>
<dbReference type="InterPro" id="IPR041447">
    <property type="entry name" value="Mannosidase_ig"/>
</dbReference>
<evidence type="ECO:0000259" key="8">
    <source>
        <dbReference type="Pfam" id="PF22666"/>
    </source>
</evidence>
<reference evidence="9 10" key="1">
    <citation type="submission" date="2019-09" db="EMBL/GenBank/DDBJ databases">
        <title>Actinomadura physcomitrii sp. nov., a novel actinomycete isolated from moss [Physcomitrium sphaericum (Ludw) Fuernr].</title>
        <authorList>
            <person name="Zhuang X."/>
            <person name="Liu C."/>
        </authorList>
    </citation>
    <scope>NUCLEOTIDE SEQUENCE [LARGE SCALE GENOMIC DNA]</scope>
    <source>
        <strain evidence="9 10">HMC1</strain>
    </source>
</reference>
<feature type="domain" description="Beta-mannosidase-like galactose-binding" evidence="8">
    <location>
        <begin position="76"/>
        <end position="197"/>
    </location>
</feature>
<comment type="caution">
    <text evidence="9">The sequence shown here is derived from an EMBL/GenBank/DDBJ whole genome shotgun (WGS) entry which is preliminary data.</text>
</comment>
<dbReference type="PANTHER" id="PTHR43536">
    <property type="entry name" value="MANNOSYLGLYCOPROTEIN ENDO-BETA-MANNOSIDASE"/>
    <property type="match status" value="1"/>
</dbReference>
<proteinExistence type="inferred from homology"/>
<dbReference type="InterPro" id="IPR017853">
    <property type="entry name" value="GH"/>
</dbReference>
<evidence type="ECO:0000313" key="9">
    <source>
        <dbReference type="EMBL" id="KAB2341336.1"/>
    </source>
</evidence>
<evidence type="ECO:0000256" key="1">
    <source>
        <dbReference type="ARBA" id="ARBA00007401"/>
    </source>
</evidence>
<dbReference type="SUPFAM" id="SSF49303">
    <property type="entry name" value="beta-Galactosidase/glucuronidase domain"/>
    <property type="match status" value="3"/>
</dbReference>
<dbReference type="Gene3D" id="2.60.40.10">
    <property type="entry name" value="Immunoglobulins"/>
    <property type="match status" value="3"/>
</dbReference>
<dbReference type="InterPro" id="IPR043534">
    <property type="entry name" value="EBDG/EBM"/>
</dbReference>
<dbReference type="SUPFAM" id="SSF51445">
    <property type="entry name" value="(Trans)glycosidases"/>
    <property type="match status" value="1"/>
</dbReference>
<dbReference type="Pfam" id="PF18368">
    <property type="entry name" value="Ig_GlcNase"/>
    <property type="match status" value="1"/>
</dbReference>